<dbReference type="InterPro" id="IPR009057">
    <property type="entry name" value="Homeodomain-like_sf"/>
</dbReference>
<evidence type="ECO:0000256" key="3">
    <source>
        <dbReference type="ARBA" id="ARBA00023163"/>
    </source>
</evidence>
<dbReference type="GO" id="GO:0003700">
    <property type="term" value="F:DNA-binding transcription factor activity"/>
    <property type="evidence" value="ECO:0007669"/>
    <property type="project" value="InterPro"/>
</dbReference>
<dbReference type="PANTHER" id="PTHR43280">
    <property type="entry name" value="ARAC-FAMILY TRANSCRIPTIONAL REGULATOR"/>
    <property type="match status" value="1"/>
</dbReference>
<dbReference type="RefSeq" id="WP_054405096.1">
    <property type="nucleotide sequence ID" value="NZ_LIUT01000008.1"/>
</dbReference>
<reference evidence="6" key="1">
    <citation type="submission" date="2015-08" db="EMBL/GenBank/DDBJ databases">
        <title>Genome sequencing project for genomic taxonomy and phylogenomics of Bacillus-like bacteria.</title>
        <authorList>
            <person name="Liu B."/>
            <person name="Wang J."/>
            <person name="Zhu Y."/>
            <person name="Liu G."/>
            <person name="Chen Q."/>
            <person name="Chen Z."/>
            <person name="Lan J."/>
            <person name="Che J."/>
            <person name="Ge C."/>
            <person name="Shi H."/>
            <person name="Pan Z."/>
            <person name="Liu X."/>
        </authorList>
    </citation>
    <scope>NUCLEOTIDE SEQUENCE [LARGE SCALE GENOMIC DNA]</scope>
    <source>
        <strain evidence="6">FJAT-22460</strain>
    </source>
</reference>
<dbReference type="GO" id="GO:0043565">
    <property type="term" value="F:sequence-specific DNA binding"/>
    <property type="evidence" value="ECO:0007669"/>
    <property type="project" value="InterPro"/>
</dbReference>
<dbReference type="InterPro" id="IPR018062">
    <property type="entry name" value="HTH_AraC-typ_CS"/>
</dbReference>
<evidence type="ECO:0000313" key="5">
    <source>
        <dbReference type="EMBL" id="KOR75926.1"/>
    </source>
</evidence>
<accession>A0A0M1N199</accession>
<dbReference type="PATRIC" id="fig|1705565.3.peg.1173"/>
<dbReference type="InterPro" id="IPR037923">
    <property type="entry name" value="HTH-like"/>
</dbReference>
<gene>
    <name evidence="5" type="ORF">AM231_25000</name>
</gene>
<dbReference type="EMBL" id="LIUT01000008">
    <property type="protein sequence ID" value="KOR75926.1"/>
    <property type="molecule type" value="Genomic_DNA"/>
</dbReference>
<dbReference type="InterPro" id="IPR020449">
    <property type="entry name" value="Tscrpt_reg_AraC-type_HTH"/>
</dbReference>
<organism evidence="5 6">
    <name type="scientific">Paenibacillus solani</name>
    <dbReference type="NCBI Taxonomy" id="1705565"/>
    <lineage>
        <taxon>Bacteria</taxon>
        <taxon>Bacillati</taxon>
        <taxon>Bacillota</taxon>
        <taxon>Bacilli</taxon>
        <taxon>Bacillales</taxon>
        <taxon>Paenibacillaceae</taxon>
        <taxon>Paenibacillus</taxon>
    </lineage>
</organism>
<dbReference type="Gene3D" id="2.60.120.10">
    <property type="entry name" value="Jelly Rolls"/>
    <property type="match status" value="1"/>
</dbReference>
<dbReference type="Pfam" id="PF12833">
    <property type="entry name" value="HTH_18"/>
    <property type="match status" value="1"/>
</dbReference>
<feature type="domain" description="HTH araC/xylS-type" evidence="4">
    <location>
        <begin position="150"/>
        <end position="248"/>
    </location>
</feature>
<evidence type="ECO:0000256" key="1">
    <source>
        <dbReference type="ARBA" id="ARBA00023015"/>
    </source>
</evidence>
<keyword evidence="6" id="KW-1185">Reference proteome</keyword>
<proteinExistence type="predicted"/>
<protein>
    <recommendedName>
        <fullName evidence="4">HTH araC/xylS-type domain-containing protein</fullName>
    </recommendedName>
</protein>
<dbReference type="InterPro" id="IPR014710">
    <property type="entry name" value="RmlC-like_jellyroll"/>
</dbReference>
<dbReference type="OrthoDB" id="2631408at2"/>
<dbReference type="PRINTS" id="PR00032">
    <property type="entry name" value="HTHARAC"/>
</dbReference>
<dbReference type="PANTHER" id="PTHR43280:SF2">
    <property type="entry name" value="HTH-TYPE TRANSCRIPTIONAL REGULATOR EXSA"/>
    <property type="match status" value="1"/>
</dbReference>
<evidence type="ECO:0000259" key="4">
    <source>
        <dbReference type="PROSITE" id="PS01124"/>
    </source>
</evidence>
<dbReference type="Gene3D" id="1.10.10.60">
    <property type="entry name" value="Homeodomain-like"/>
    <property type="match status" value="2"/>
</dbReference>
<keyword evidence="2" id="KW-0238">DNA-binding</keyword>
<evidence type="ECO:0000313" key="6">
    <source>
        <dbReference type="Proteomes" id="UP000036932"/>
    </source>
</evidence>
<dbReference type="PROSITE" id="PS01124">
    <property type="entry name" value="HTH_ARAC_FAMILY_2"/>
    <property type="match status" value="1"/>
</dbReference>
<keyword evidence="3" id="KW-0804">Transcription</keyword>
<dbReference type="Proteomes" id="UP000036932">
    <property type="component" value="Unassembled WGS sequence"/>
</dbReference>
<dbReference type="SUPFAM" id="SSF51215">
    <property type="entry name" value="Regulatory protein AraC"/>
    <property type="match status" value="1"/>
</dbReference>
<dbReference type="PROSITE" id="PS00041">
    <property type="entry name" value="HTH_ARAC_FAMILY_1"/>
    <property type="match status" value="1"/>
</dbReference>
<evidence type="ECO:0000256" key="2">
    <source>
        <dbReference type="ARBA" id="ARBA00023125"/>
    </source>
</evidence>
<dbReference type="InterPro" id="IPR018060">
    <property type="entry name" value="HTH_AraC"/>
</dbReference>
<comment type="caution">
    <text evidence="5">The sequence shown here is derived from an EMBL/GenBank/DDBJ whole genome shotgun (WGS) entry which is preliminary data.</text>
</comment>
<name>A0A0M1N199_9BACL</name>
<dbReference type="SUPFAM" id="SSF46689">
    <property type="entry name" value="Homeodomain-like"/>
    <property type="match status" value="2"/>
</dbReference>
<sequence length="251" mass="29378">MDRLLFLFHTHHPKDTYIHLHQHKCYELVYYFGGSGNTRIGTTNFTFKPHTFALISPHTLHDEKHTSDSELLFIGFLCEQEEAIRNINKVIEDDDKHTIQQLILRMEYEFTSQQEGYYEMLNLLVSELTTQIQRLVGLNKHLQPDEGRLKYAINYMDEHFQQKIAGETLASMSGYSYERFRHLFKETTGVSPQHYLLRKRLNHAKSLLLHTEMTISQVASESGFAKDSQFCAVFKRETGVTPMTFRKQPSL</sequence>
<dbReference type="SMART" id="SM00342">
    <property type="entry name" value="HTH_ARAC"/>
    <property type="match status" value="1"/>
</dbReference>
<keyword evidence="1" id="KW-0805">Transcription regulation</keyword>
<dbReference type="AlphaFoldDB" id="A0A0M1N199"/>